<feature type="domain" description="Myb/SANT-like DNA-binding" evidence="6">
    <location>
        <begin position="10"/>
        <end position="84"/>
    </location>
</feature>
<evidence type="ECO:0000259" key="6">
    <source>
        <dbReference type="Pfam" id="PF13873"/>
    </source>
</evidence>
<keyword evidence="8" id="KW-1185">Reference proteome</keyword>
<dbReference type="EMBL" id="OU898277">
    <property type="protein sequence ID" value="CAG9829875.1"/>
    <property type="molecule type" value="Genomic_DNA"/>
</dbReference>
<evidence type="ECO:0000256" key="2">
    <source>
        <dbReference type="ARBA" id="ARBA00016807"/>
    </source>
</evidence>
<reference evidence="7" key="1">
    <citation type="submission" date="2022-01" db="EMBL/GenBank/DDBJ databases">
        <authorList>
            <person name="King R."/>
        </authorList>
    </citation>
    <scope>NUCLEOTIDE SEQUENCE</scope>
</reference>
<dbReference type="InterPro" id="IPR028002">
    <property type="entry name" value="Myb_DNA-bind_5"/>
</dbReference>
<accession>A0A9N9X992</accession>
<dbReference type="OrthoDB" id="6814603at2759"/>
<comment type="function">
    <text evidence="5">Involved in transvection phenomena (= synapsis-dependent gene expression), where the synaptic pairing of chromosomes carrying genes with which zeste interacts influences the expression of these genes. Zeste binds to DNA and stimulates transcription from a nearby promoter.</text>
</comment>
<comment type="subunit">
    <text evidence="1">Self-associates forming complexes of several hundred monomers.</text>
</comment>
<name>A0A9N9X992_DIABA</name>
<dbReference type="Proteomes" id="UP001153709">
    <property type="component" value="Chromosome 2"/>
</dbReference>
<keyword evidence="4" id="KW-0804">Transcription</keyword>
<dbReference type="Pfam" id="PF13873">
    <property type="entry name" value="Myb_DNA-bind_5"/>
    <property type="match status" value="1"/>
</dbReference>
<protein>
    <recommendedName>
        <fullName evidence="2">Regulatory protein zeste</fullName>
    </recommendedName>
</protein>
<sequence>MTEQKAKRIRSMNWDEEERQLFRSILRDYSHIIEEKSLNANSNKSKTKAWEAVHQKFNELNSRPRDLRQLQTQWKHMKMNARKVYSDYTREQKKTGGGQGPTIPDEIVMEIKDIMNPAELLRDHNVYDSDGPIIQLSTYEEPSTSEEVDTQLKIFENDILSPMESEEFTEVESEHVEIKEMKQFVNEGASTSKGKDIPCISTPIRKNFKNVERKISKKDQEYVASMVQLSTELKEKEHNKYMEFLEIEHKRRMRIMAREHRMVEKEHSLKKKVQEETLKNILLQRENIKNTNKHNEL</sequence>
<dbReference type="PANTHER" id="PTHR21411:SF0">
    <property type="entry name" value="REGULATORY PROTEIN ZESTE"/>
    <property type="match status" value="1"/>
</dbReference>
<dbReference type="PANTHER" id="PTHR21411">
    <property type="entry name" value="APONTIC"/>
    <property type="match status" value="1"/>
</dbReference>
<evidence type="ECO:0000313" key="8">
    <source>
        <dbReference type="Proteomes" id="UP001153709"/>
    </source>
</evidence>
<evidence type="ECO:0000256" key="4">
    <source>
        <dbReference type="ARBA" id="ARBA00023163"/>
    </source>
</evidence>
<gene>
    <name evidence="7" type="ORF">DIABBA_LOCUS3631</name>
</gene>
<keyword evidence="3" id="KW-0805">Transcription regulation</keyword>
<organism evidence="7 8">
    <name type="scientific">Diabrotica balteata</name>
    <name type="common">Banded cucumber beetle</name>
    <dbReference type="NCBI Taxonomy" id="107213"/>
    <lineage>
        <taxon>Eukaryota</taxon>
        <taxon>Metazoa</taxon>
        <taxon>Ecdysozoa</taxon>
        <taxon>Arthropoda</taxon>
        <taxon>Hexapoda</taxon>
        <taxon>Insecta</taxon>
        <taxon>Pterygota</taxon>
        <taxon>Neoptera</taxon>
        <taxon>Endopterygota</taxon>
        <taxon>Coleoptera</taxon>
        <taxon>Polyphaga</taxon>
        <taxon>Cucujiformia</taxon>
        <taxon>Chrysomeloidea</taxon>
        <taxon>Chrysomelidae</taxon>
        <taxon>Galerucinae</taxon>
        <taxon>Diabroticina</taxon>
        <taxon>Diabroticites</taxon>
        <taxon>Diabrotica</taxon>
    </lineage>
</organism>
<evidence type="ECO:0000256" key="1">
    <source>
        <dbReference type="ARBA" id="ARBA00011764"/>
    </source>
</evidence>
<evidence type="ECO:0000313" key="7">
    <source>
        <dbReference type="EMBL" id="CAG9829875.1"/>
    </source>
</evidence>
<evidence type="ECO:0000256" key="3">
    <source>
        <dbReference type="ARBA" id="ARBA00023015"/>
    </source>
</evidence>
<evidence type="ECO:0000256" key="5">
    <source>
        <dbReference type="ARBA" id="ARBA00025466"/>
    </source>
</evidence>
<dbReference type="AlphaFoldDB" id="A0A9N9X992"/>
<proteinExistence type="predicted"/>